<dbReference type="AlphaFoldDB" id="A0A9D4EEH8"/>
<feature type="signal peptide" evidence="1">
    <location>
        <begin position="1"/>
        <end position="17"/>
    </location>
</feature>
<dbReference type="Proteomes" id="UP000828390">
    <property type="component" value="Unassembled WGS sequence"/>
</dbReference>
<feature type="chain" id="PRO_5039567190" evidence="1">
    <location>
        <begin position="18"/>
        <end position="187"/>
    </location>
</feature>
<reference evidence="2" key="2">
    <citation type="submission" date="2020-11" db="EMBL/GenBank/DDBJ databases">
        <authorList>
            <person name="McCartney M.A."/>
            <person name="Auch B."/>
            <person name="Kono T."/>
            <person name="Mallez S."/>
            <person name="Becker A."/>
            <person name="Gohl D.M."/>
            <person name="Silverstein K.A.T."/>
            <person name="Koren S."/>
            <person name="Bechman K.B."/>
            <person name="Herman A."/>
            <person name="Abrahante J.E."/>
            <person name="Garbe J."/>
        </authorList>
    </citation>
    <scope>NUCLEOTIDE SEQUENCE</scope>
    <source>
        <strain evidence="2">Duluth1</strain>
        <tissue evidence="2">Whole animal</tissue>
    </source>
</reference>
<evidence type="ECO:0000313" key="2">
    <source>
        <dbReference type="EMBL" id="KAH3778842.1"/>
    </source>
</evidence>
<gene>
    <name evidence="2" type="ORF">DPMN_180316</name>
</gene>
<reference evidence="2" key="1">
    <citation type="journal article" date="2019" name="bioRxiv">
        <title>The Genome of the Zebra Mussel, Dreissena polymorpha: A Resource for Invasive Species Research.</title>
        <authorList>
            <person name="McCartney M.A."/>
            <person name="Auch B."/>
            <person name="Kono T."/>
            <person name="Mallez S."/>
            <person name="Zhang Y."/>
            <person name="Obille A."/>
            <person name="Becker A."/>
            <person name="Abrahante J.E."/>
            <person name="Garbe J."/>
            <person name="Badalamenti J.P."/>
            <person name="Herman A."/>
            <person name="Mangelson H."/>
            <person name="Liachko I."/>
            <person name="Sullivan S."/>
            <person name="Sone E.D."/>
            <person name="Koren S."/>
            <person name="Silverstein K.A.T."/>
            <person name="Beckman K.B."/>
            <person name="Gohl D.M."/>
        </authorList>
    </citation>
    <scope>NUCLEOTIDE SEQUENCE</scope>
    <source>
        <strain evidence="2">Duluth1</strain>
        <tissue evidence="2">Whole animal</tissue>
    </source>
</reference>
<dbReference type="EMBL" id="JAIWYP010000009">
    <property type="protein sequence ID" value="KAH3778842.1"/>
    <property type="molecule type" value="Genomic_DNA"/>
</dbReference>
<organism evidence="2 3">
    <name type="scientific">Dreissena polymorpha</name>
    <name type="common">Zebra mussel</name>
    <name type="synonym">Mytilus polymorpha</name>
    <dbReference type="NCBI Taxonomy" id="45954"/>
    <lineage>
        <taxon>Eukaryota</taxon>
        <taxon>Metazoa</taxon>
        <taxon>Spiralia</taxon>
        <taxon>Lophotrochozoa</taxon>
        <taxon>Mollusca</taxon>
        <taxon>Bivalvia</taxon>
        <taxon>Autobranchia</taxon>
        <taxon>Heteroconchia</taxon>
        <taxon>Euheterodonta</taxon>
        <taxon>Imparidentia</taxon>
        <taxon>Neoheterodontei</taxon>
        <taxon>Myida</taxon>
        <taxon>Dreissenoidea</taxon>
        <taxon>Dreissenidae</taxon>
        <taxon>Dreissena</taxon>
    </lineage>
</organism>
<proteinExistence type="predicted"/>
<evidence type="ECO:0000256" key="1">
    <source>
        <dbReference type="SAM" id="SignalP"/>
    </source>
</evidence>
<accession>A0A9D4EEH8</accession>
<protein>
    <submittedName>
        <fullName evidence="2">Uncharacterized protein</fullName>
    </submittedName>
</protein>
<keyword evidence="1" id="KW-0732">Signal</keyword>
<keyword evidence="3" id="KW-1185">Reference proteome</keyword>
<evidence type="ECO:0000313" key="3">
    <source>
        <dbReference type="Proteomes" id="UP000828390"/>
    </source>
</evidence>
<comment type="caution">
    <text evidence="2">The sequence shown here is derived from an EMBL/GenBank/DDBJ whole genome shotgun (WGS) entry which is preliminary data.</text>
</comment>
<name>A0A9D4EEH8_DREPO</name>
<sequence length="187" mass="20543">MVFAILIIVGVIGYAFTLDCPQCQHAAGVSNQPPNHEEDYLVEKTINFDCAENTIRATACHEGIDRCYSWHTVSNGKGLINNPEVEYTIENVQRGCGNLVGSPDPDICEDSKNGTGYKVIAEFQSVQNLYSSVQVTGLICDGSKTFQIQINETDFNSFRGAGRKSDRNSAAKGLLNCYWVILLVIIL</sequence>